<dbReference type="Pfam" id="PF14223">
    <property type="entry name" value="Retrotran_gag_2"/>
    <property type="match status" value="1"/>
</dbReference>
<protein>
    <submittedName>
        <fullName evidence="4">Copia protein</fullName>
    </submittedName>
</protein>
<dbReference type="AlphaFoldDB" id="A0A226DE54"/>
<reference evidence="4 5" key="1">
    <citation type="submission" date="2015-12" db="EMBL/GenBank/DDBJ databases">
        <title>The genome of Folsomia candida.</title>
        <authorList>
            <person name="Faddeeva A."/>
            <person name="Derks M.F."/>
            <person name="Anvar Y."/>
            <person name="Smit S."/>
            <person name="Van Straalen N."/>
            <person name="Roelofs D."/>
        </authorList>
    </citation>
    <scope>NUCLEOTIDE SEQUENCE [LARGE SCALE GENOMIC DNA]</scope>
    <source>
        <strain evidence="4 5">VU population</strain>
        <tissue evidence="4">Whole body</tissue>
    </source>
</reference>
<evidence type="ECO:0000256" key="2">
    <source>
        <dbReference type="SAM" id="Phobius"/>
    </source>
</evidence>
<feature type="region of interest" description="Disordered" evidence="1">
    <location>
        <begin position="439"/>
        <end position="474"/>
    </location>
</feature>
<evidence type="ECO:0000313" key="5">
    <source>
        <dbReference type="Proteomes" id="UP000198287"/>
    </source>
</evidence>
<feature type="region of interest" description="Disordered" evidence="1">
    <location>
        <begin position="245"/>
        <end position="298"/>
    </location>
</feature>
<feature type="compositionally biased region" description="Polar residues" evidence="1">
    <location>
        <begin position="246"/>
        <end position="258"/>
    </location>
</feature>
<comment type="caution">
    <text evidence="4">The sequence shown here is derived from an EMBL/GenBank/DDBJ whole genome shotgun (WGS) entry which is preliminary data.</text>
</comment>
<keyword evidence="2" id="KW-0812">Transmembrane</keyword>
<dbReference type="Pfam" id="PF14244">
    <property type="entry name" value="Retrotran_gag_3"/>
    <property type="match status" value="1"/>
</dbReference>
<feature type="transmembrane region" description="Helical" evidence="2">
    <location>
        <begin position="613"/>
        <end position="636"/>
    </location>
</feature>
<feature type="transmembrane region" description="Helical" evidence="2">
    <location>
        <begin position="501"/>
        <end position="521"/>
    </location>
</feature>
<feature type="domain" description="Retrotransposon Copia-like N-terminal" evidence="3">
    <location>
        <begin position="82"/>
        <end position="123"/>
    </location>
</feature>
<feature type="compositionally biased region" description="Acidic residues" evidence="1">
    <location>
        <begin position="447"/>
        <end position="457"/>
    </location>
</feature>
<dbReference type="PANTHER" id="PTHR11439">
    <property type="entry name" value="GAG-POL-RELATED RETROTRANSPOSON"/>
    <property type="match status" value="1"/>
</dbReference>
<dbReference type="STRING" id="158441.A0A226DE54"/>
<dbReference type="CDD" id="cd09272">
    <property type="entry name" value="RNase_HI_RT_Ty1"/>
    <property type="match status" value="1"/>
</dbReference>
<name>A0A226DE54_FOLCA</name>
<accession>A0A226DE54</accession>
<keyword evidence="2" id="KW-1133">Transmembrane helix</keyword>
<dbReference type="PANTHER" id="PTHR11439:SF483">
    <property type="entry name" value="PEPTIDE SYNTHASE GLIP-LIKE, PUTATIVE (AFU_ORTHOLOGUE AFUA_3G12920)-RELATED"/>
    <property type="match status" value="1"/>
</dbReference>
<evidence type="ECO:0000313" key="4">
    <source>
        <dbReference type="EMBL" id="OXA42476.1"/>
    </source>
</evidence>
<dbReference type="Proteomes" id="UP000198287">
    <property type="component" value="Unassembled WGS sequence"/>
</dbReference>
<proteinExistence type="predicted"/>
<sequence>MFYDVLYVCAKMSGDILLQECRSISAALEQVHLFNLVAKRGSEPQVFHFQVRRDEVQASLITRFPLPSEARRSPSFSHHTFSTLITSEPLNGDNYPRWKLEVSTALQAVELWGHCTGTTVEPAPSGSNQDDIANNLGSAKEIWEKLQKMHDDTSSLNKDQTQTRFFTYQIGNEQSAVEGMGEIEKMANSLSELGVPQAKSAIILRILTALPSKYASFRMAWDSVAKAEQTLENLHIRLKNLDLMHNPSSSEPDSQAPSNVAFAAGPGHKEQHRHGGGANPDIGPENVAAASGMDYAGDRNDRRSTSGYAAFLGESLISWAAQKQEVVSLSSTEAEYIAVAYGAREGMWLRAFLKELGLPQGPTPVFADNTSAIRLVENPEFHKRTKHIDVKYHFVRELNESNQISTRYVSTNEQRADIFTKPLGRAKFVENRSRLGMIEAPHAQIEGEIEGESEGEIDPNNKNPEPPEPASPLHAHLSVEDNERANTGNERGPRQSRKLGMLNWLLVMFLIVTSPSDAVHITSSRPILWRKSKIPIISGYEKVFVKLQLISPCILINASMMHYETLQDARRMCEEAYQNKFLKELEKMCPASKRKEPDQVNKRKPRSKRVRRLVLIIAIIVVGLVMAGAAVGDFLLSVSNSRRLGQAEDVILAQDREMEVLNKETNLTEVALPKLRRDFNQ</sequence>
<gene>
    <name evidence="4" type="ORF">Fcan01_22683</name>
</gene>
<dbReference type="OrthoDB" id="430476at2759"/>
<organism evidence="4 5">
    <name type="scientific">Folsomia candida</name>
    <name type="common">Springtail</name>
    <dbReference type="NCBI Taxonomy" id="158441"/>
    <lineage>
        <taxon>Eukaryota</taxon>
        <taxon>Metazoa</taxon>
        <taxon>Ecdysozoa</taxon>
        <taxon>Arthropoda</taxon>
        <taxon>Hexapoda</taxon>
        <taxon>Collembola</taxon>
        <taxon>Entomobryomorpha</taxon>
        <taxon>Isotomoidea</taxon>
        <taxon>Isotomidae</taxon>
        <taxon>Proisotominae</taxon>
        <taxon>Folsomia</taxon>
    </lineage>
</organism>
<dbReference type="EMBL" id="LNIX01000026">
    <property type="protein sequence ID" value="OXA42476.1"/>
    <property type="molecule type" value="Genomic_DNA"/>
</dbReference>
<evidence type="ECO:0000256" key="1">
    <source>
        <dbReference type="SAM" id="MobiDB-lite"/>
    </source>
</evidence>
<evidence type="ECO:0000259" key="3">
    <source>
        <dbReference type="Pfam" id="PF14244"/>
    </source>
</evidence>
<dbReference type="InterPro" id="IPR029472">
    <property type="entry name" value="Copia-like_N"/>
</dbReference>
<keyword evidence="5" id="KW-1185">Reference proteome</keyword>
<keyword evidence="2" id="KW-0472">Membrane</keyword>